<sequence length="103" mass="11491">MKAPQDTQERELHYCPDVWECLKADDGTNVLQLCGIAEFLESKDLFRESWKCRRRQAGVLLKLRGDAIPGVIVTVQKDAYVSAVLGEEENNVVTTAPAEKGPM</sequence>
<gene>
    <name evidence="1" type="ORF">K0M31_019863</name>
</gene>
<accession>A0AA40KQA0</accession>
<evidence type="ECO:0000313" key="2">
    <source>
        <dbReference type="Proteomes" id="UP001177670"/>
    </source>
</evidence>
<name>A0AA40KQA0_9HYME</name>
<proteinExistence type="predicted"/>
<dbReference type="AlphaFoldDB" id="A0AA40KQA0"/>
<comment type="caution">
    <text evidence="1">The sequence shown here is derived from an EMBL/GenBank/DDBJ whole genome shotgun (WGS) entry which is preliminary data.</text>
</comment>
<dbReference type="EMBL" id="JAHYIQ010000009">
    <property type="protein sequence ID" value="KAK1128712.1"/>
    <property type="molecule type" value="Genomic_DNA"/>
</dbReference>
<protein>
    <submittedName>
        <fullName evidence="1">Uncharacterized protein</fullName>
    </submittedName>
</protein>
<dbReference type="Proteomes" id="UP001177670">
    <property type="component" value="Unassembled WGS sequence"/>
</dbReference>
<keyword evidence="2" id="KW-1185">Reference proteome</keyword>
<evidence type="ECO:0000313" key="1">
    <source>
        <dbReference type="EMBL" id="KAK1128712.1"/>
    </source>
</evidence>
<organism evidence="1 2">
    <name type="scientific">Melipona bicolor</name>
    <dbReference type="NCBI Taxonomy" id="60889"/>
    <lineage>
        <taxon>Eukaryota</taxon>
        <taxon>Metazoa</taxon>
        <taxon>Ecdysozoa</taxon>
        <taxon>Arthropoda</taxon>
        <taxon>Hexapoda</taxon>
        <taxon>Insecta</taxon>
        <taxon>Pterygota</taxon>
        <taxon>Neoptera</taxon>
        <taxon>Endopterygota</taxon>
        <taxon>Hymenoptera</taxon>
        <taxon>Apocrita</taxon>
        <taxon>Aculeata</taxon>
        <taxon>Apoidea</taxon>
        <taxon>Anthophila</taxon>
        <taxon>Apidae</taxon>
        <taxon>Melipona</taxon>
    </lineage>
</organism>
<reference evidence="1" key="1">
    <citation type="submission" date="2021-10" db="EMBL/GenBank/DDBJ databases">
        <title>Melipona bicolor Genome sequencing and assembly.</title>
        <authorList>
            <person name="Araujo N.S."/>
            <person name="Arias M.C."/>
        </authorList>
    </citation>
    <scope>NUCLEOTIDE SEQUENCE</scope>
    <source>
        <strain evidence="1">USP_2M_L1-L4_2017</strain>
        <tissue evidence="1">Whole body</tissue>
    </source>
</reference>